<dbReference type="Proteomes" id="UP000774326">
    <property type="component" value="Unassembled WGS sequence"/>
</dbReference>
<keyword evidence="2" id="KW-1185">Reference proteome</keyword>
<evidence type="ECO:0000313" key="1">
    <source>
        <dbReference type="EMBL" id="KAH3677162.1"/>
    </source>
</evidence>
<accession>A0A9P8PRU6</accession>
<reference evidence="1" key="1">
    <citation type="journal article" date="2021" name="Open Biol.">
        <title>Shared evolutionary footprints suggest mitochondrial oxidative damage underlies multiple complex I losses in fungi.</title>
        <authorList>
            <person name="Schikora-Tamarit M.A."/>
            <person name="Marcet-Houben M."/>
            <person name="Nosek J."/>
            <person name="Gabaldon T."/>
        </authorList>
    </citation>
    <scope>NUCLEOTIDE SEQUENCE</scope>
    <source>
        <strain evidence="1">CBS2887</strain>
    </source>
</reference>
<organism evidence="1 2">
    <name type="scientific">Wickerhamomyces pijperi</name>
    <name type="common">Yeast</name>
    <name type="synonym">Pichia pijperi</name>
    <dbReference type="NCBI Taxonomy" id="599730"/>
    <lineage>
        <taxon>Eukaryota</taxon>
        <taxon>Fungi</taxon>
        <taxon>Dikarya</taxon>
        <taxon>Ascomycota</taxon>
        <taxon>Saccharomycotina</taxon>
        <taxon>Saccharomycetes</taxon>
        <taxon>Phaffomycetales</taxon>
        <taxon>Wickerhamomycetaceae</taxon>
        <taxon>Wickerhamomyces</taxon>
    </lineage>
</organism>
<evidence type="ECO:0000313" key="2">
    <source>
        <dbReference type="Proteomes" id="UP000774326"/>
    </source>
</evidence>
<reference evidence="1" key="2">
    <citation type="submission" date="2021-01" db="EMBL/GenBank/DDBJ databases">
        <authorList>
            <person name="Schikora-Tamarit M.A."/>
        </authorList>
    </citation>
    <scope>NUCLEOTIDE SEQUENCE</scope>
    <source>
        <strain evidence="1">CBS2887</strain>
    </source>
</reference>
<dbReference type="AlphaFoldDB" id="A0A9P8PRU6"/>
<proteinExistence type="predicted"/>
<name>A0A9P8PRU6_WICPI</name>
<protein>
    <submittedName>
        <fullName evidence="1">Uncharacterized protein</fullName>
    </submittedName>
</protein>
<sequence length="437" mass="49030">MDYGKPSLVSLNKHHIRLDSYFAFTSTTSNQNEVDGSFQNSPLHSSLTKTDITPSRLNHDRCYSRNSSVCSSSSKKFSTTPALQSILSQRRQNSICSNTMSLSTSESTLSLFSYVSASSLEQHSYHSHSKLDSNFSHPLNNKASFVDWDLASSDCDEDDGTSFDYDSSFFLENDPLDISDILGDIDETFFDKKHVSHISPMSCKKTSIAKKPSLISNLSLSLRRITLSASNLLYSADEKVFSVQPRLTDDRLPSPNAQGQELTTFKITTSFPNTTTSTDHKSRESRINPEFLKLYAFETSARMKGLLKNVDQIGDTSSINLSKIKDRKLVLSLKVREKLWNNVVLPPRDDNLPVANNSNSEYVNENIVDQNDSLVSIVSVKNNSSLLTDGLKIKPWLQLHDLMENSSRSIKPKGYLNGNTQFTVKGWTNKKWIPIQH</sequence>
<dbReference type="OrthoDB" id="4088353at2759"/>
<gene>
    <name evidence="1" type="ORF">WICPIJ_009031</name>
</gene>
<comment type="caution">
    <text evidence="1">The sequence shown here is derived from an EMBL/GenBank/DDBJ whole genome shotgun (WGS) entry which is preliminary data.</text>
</comment>
<dbReference type="EMBL" id="JAEUBG010005189">
    <property type="protein sequence ID" value="KAH3677162.1"/>
    <property type="molecule type" value="Genomic_DNA"/>
</dbReference>